<dbReference type="SUPFAM" id="SSF55890">
    <property type="entry name" value="Sporulation response regulatory protein Spo0B"/>
    <property type="match status" value="1"/>
</dbReference>
<dbReference type="PANTHER" id="PTHR40448">
    <property type="entry name" value="TWO-COMPONENT SENSOR HISTIDINE KINASE"/>
    <property type="match status" value="1"/>
</dbReference>
<accession>A0ABT0M6W2</accession>
<dbReference type="InterPro" id="IPR032834">
    <property type="entry name" value="NatK-like_C"/>
</dbReference>
<organism evidence="7 8">
    <name type="scientific">Sporolactobacillus mangiferae</name>
    <dbReference type="NCBI Taxonomy" id="2940498"/>
    <lineage>
        <taxon>Bacteria</taxon>
        <taxon>Bacillati</taxon>
        <taxon>Bacillota</taxon>
        <taxon>Bacilli</taxon>
        <taxon>Bacillales</taxon>
        <taxon>Sporolactobacillaceae</taxon>
        <taxon>Sporolactobacillus</taxon>
    </lineage>
</organism>
<evidence type="ECO:0000313" key="8">
    <source>
        <dbReference type="Proteomes" id="UP001203004"/>
    </source>
</evidence>
<keyword evidence="8" id="KW-1185">Reference proteome</keyword>
<reference evidence="7 8" key="1">
    <citation type="submission" date="2022-05" db="EMBL/GenBank/DDBJ databases">
        <title>Sporolactobacillus sp nov CPB3-1, isolated from tree bark (Mangifera indica L.).</title>
        <authorList>
            <person name="Phuengjayaem S."/>
            <person name="Tanasupawat S."/>
        </authorList>
    </citation>
    <scope>NUCLEOTIDE SEQUENCE [LARGE SCALE GENOMIC DNA]</scope>
    <source>
        <strain evidence="7 8">CPB3-1</strain>
    </source>
</reference>
<evidence type="ECO:0000259" key="6">
    <source>
        <dbReference type="Pfam" id="PF14689"/>
    </source>
</evidence>
<dbReference type="CDD" id="cd16935">
    <property type="entry name" value="HATPase_AgrC-ComD-like"/>
    <property type="match status" value="1"/>
</dbReference>
<evidence type="ECO:0000256" key="1">
    <source>
        <dbReference type="ARBA" id="ARBA00022553"/>
    </source>
</evidence>
<keyword evidence="3" id="KW-0418">Kinase</keyword>
<evidence type="ECO:0000313" key="7">
    <source>
        <dbReference type="EMBL" id="MCL1630586.1"/>
    </source>
</evidence>
<dbReference type="EMBL" id="JAMAST010000001">
    <property type="protein sequence ID" value="MCL1630586.1"/>
    <property type="molecule type" value="Genomic_DNA"/>
</dbReference>
<dbReference type="InterPro" id="IPR039506">
    <property type="entry name" value="SPOB_a"/>
</dbReference>
<dbReference type="Gene3D" id="3.30.565.10">
    <property type="entry name" value="Histidine kinase-like ATPase, C-terminal domain"/>
    <property type="match status" value="1"/>
</dbReference>
<dbReference type="Proteomes" id="UP001203004">
    <property type="component" value="Unassembled WGS sequence"/>
</dbReference>
<dbReference type="PANTHER" id="PTHR40448:SF1">
    <property type="entry name" value="TWO-COMPONENT SENSOR HISTIDINE KINASE"/>
    <property type="match status" value="1"/>
</dbReference>
<feature type="domain" description="SpoOB alpha-helical" evidence="6">
    <location>
        <begin position="47"/>
        <end position="94"/>
    </location>
</feature>
<comment type="caution">
    <text evidence="7">The sequence shown here is derived from an EMBL/GenBank/DDBJ whole genome shotgun (WGS) entry which is preliminary data.</text>
</comment>
<evidence type="ECO:0000256" key="2">
    <source>
        <dbReference type="ARBA" id="ARBA00022679"/>
    </source>
</evidence>
<evidence type="ECO:0000256" key="4">
    <source>
        <dbReference type="SAM" id="Phobius"/>
    </source>
</evidence>
<feature type="domain" description="Sensor histidine kinase NatK-like C-terminal" evidence="5">
    <location>
        <begin position="139"/>
        <end position="241"/>
    </location>
</feature>
<evidence type="ECO:0000259" key="5">
    <source>
        <dbReference type="Pfam" id="PF14501"/>
    </source>
</evidence>
<protein>
    <submittedName>
        <fullName evidence="7">GHKL domain-containing protein</fullName>
    </submittedName>
</protein>
<proteinExistence type="predicted"/>
<keyword evidence="4" id="KW-1133">Transmembrane helix</keyword>
<dbReference type="Pfam" id="PF14501">
    <property type="entry name" value="HATPase_c_5"/>
    <property type="match status" value="1"/>
</dbReference>
<keyword evidence="4" id="KW-0472">Membrane</keyword>
<dbReference type="RefSeq" id="WP_249096013.1">
    <property type="nucleotide sequence ID" value="NZ_JAMAST010000001.1"/>
</dbReference>
<keyword evidence="4" id="KW-0812">Transmembrane</keyword>
<evidence type="ECO:0000256" key="3">
    <source>
        <dbReference type="ARBA" id="ARBA00022777"/>
    </source>
</evidence>
<dbReference type="Pfam" id="PF14689">
    <property type="entry name" value="SPOB_a"/>
    <property type="match status" value="1"/>
</dbReference>
<dbReference type="Gene3D" id="1.10.287.130">
    <property type="match status" value="1"/>
</dbReference>
<dbReference type="InterPro" id="IPR016120">
    <property type="entry name" value="Sig_transdc_His_kin_SpoOB"/>
</dbReference>
<dbReference type="InterPro" id="IPR036890">
    <property type="entry name" value="HATPase_C_sf"/>
</dbReference>
<keyword evidence="2" id="KW-0808">Transferase</keyword>
<feature type="transmembrane region" description="Helical" evidence="4">
    <location>
        <begin position="6"/>
        <end position="22"/>
    </location>
</feature>
<name>A0ABT0M6W2_9BACL</name>
<gene>
    <name evidence="7" type="ORF">M3N64_01285</name>
</gene>
<keyword evidence="1" id="KW-0597">Phosphoprotein</keyword>
<sequence length="242" mass="27736">MIFYFVYGLATLSLIFLTMMMTKRHIRRSDEHRLDTYQKDLLAKHYDEIQNIYHKMRGWRHDYHNHIQTMKAHLALHQTDELKAYLDMLDHDLEAVDTVIKTGNIKLDAILNSKLSLIASSNIQVNAKAQVPARLTVNDVDLCIIIGNLLDNALESCRALLSNPQPFIRIYIGIFKKQLYLSVTNSAPEKLRKTGIGRYLSTKGIGHGFGLKRIDTLVRKYGGYLNRQNEPGVFATEIILPL</sequence>
<dbReference type="SUPFAM" id="SSF55874">
    <property type="entry name" value="ATPase domain of HSP90 chaperone/DNA topoisomerase II/histidine kinase"/>
    <property type="match status" value="1"/>
</dbReference>